<evidence type="ECO:0000313" key="2">
    <source>
        <dbReference type="EMBL" id="PXZ04000.1"/>
    </source>
</evidence>
<dbReference type="Proteomes" id="UP000247483">
    <property type="component" value="Unassembled WGS sequence"/>
</dbReference>
<proteinExistence type="predicted"/>
<evidence type="ECO:0008006" key="4">
    <source>
        <dbReference type="Google" id="ProtNLM"/>
    </source>
</evidence>
<comment type="caution">
    <text evidence="2">The sequence shown here is derived from an EMBL/GenBank/DDBJ whole genome shotgun (WGS) entry which is preliminary data.</text>
</comment>
<accession>A0A2V4DTH8</accession>
<evidence type="ECO:0000313" key="3">
    <source>
        <dbReference type="Proteomes" id="UP000247483"/>
    </source>
</evidence>
<feature type="transmembrane region" description="Helical" evidence="1">
    <location>
        <begin position="37"/>
        <end position="54"/>
    </location>
</feature>
<dbReference type="AlphaFoldDB" id="A0A2V4DTH8"/>
<keyword evidence="1" id="KW-1133">Transmembrane helix</keyword>
<dbReference type="EMBL" id="QGLP01000005">
    <property type="protein sequence ID" value="PXZ04000.1"/>
    <property type="molecule type" value="Genomic_DNA"/>
</dbReference>
<evidence type="ECO:0000256" key="1">
    <source>
        <dbReference type="SAM" id="Phobius"/>
    </source>
</evidence>
<feature type="transmembrane region" description="Helical" evidence="1">
    <location>
        <begin position="12"/>
        <end position="31"/>
    </location>
</feature>
<keyword evidence="1" id="KW-0812">Transmembrane</keyword>
<reference evidence="2 3" key="1">
    <citation type="submission" date="2018-05" db="EMBL/GenBank/DDBJ databases">
        <title>Reference genomes for bee gut microbiota database.</title>
        <authorList>
            <person name="Ellegaard K.M."/>
        </authorList>
    </citation>
    <scope>NUCLEOTIDE SEQUENCE [LARGE SCALE GENOMIC DNA]</scope>
    <source>
        <strain evidence="2 3">ESL0177</strain>
    </source>
</reference>
<gene>
    <name evidence="2" type="ORF">DKK79_06390</name>
</gene>
<keyword evidence="1" id="KW-0472">Membrane</keyword>
<protein>
    <recommendedName>
        <fullName evidence="4">DUF304 domain-containing protein</fullName>
    </recommendedName>
</protein>
<dbReference type="RefSeq" id="WP_110423375.1">
    <property type="nucleotide sequence ID" value="NZ_QGLP01000005.1"/>
</dbReference>
<organism evidence="2 3">
    <name type="scientific">Gilliamella apicola</name>
    <dbReference type="NCBI Taxonomy" id="1196095"/>
    <lineage>
        <taxon>Bacteria</taxon>
        <taxon>Pseudomonadati</taxon>
        <taxon>Pseudomonadota</taxon>
        <taxon>Gammaproteobacteria</taxon>
        <taxon>Orbales</taxon>
        <taxon>Orbaceae</taxon>
        <taxon>Gilliamella</taxon>
    </lineage>
</organism>
<name>A0A2V4DTH8_9GAMM</name>
<sequence>MDSKNQSVKEFHARGYILPIALIFPVLLLPLTISLEFIIIVLGLIIFLSILILLQYKMVYVKIGHDFITLKPTIGRMKQTVLLKNITSVRYEPKCVHINYFSKIKNAELTLKIYTNQLTSKTKTELLNTLHTMFKDKEKRS</sequence>